<accession>A0ABY8S5X5</accession>
<dbReference type="EMBL" id="CP125669">
    <property type="protein sequence ID" value="WHP07100.1"/>
    <property type="molecule type" value="Genomic_DNA"/>
</dbReference>
<keyword evidence="2" id="KW-1185">Reference proteome</keyword>
<sequence>MKIFCWMQALEKDKADIMTLYQNEKEVSLQKADTDLYIKLVYETKLHGKCEISQSNLKVYSLGNNFLLNINLGFKDNLGRNNPIVILVETEHNDAFDIEGLERVLYLFVHHNLDSGFSVDSIKNILNPVKKKSIFRWWITRKIRTIWKKIKAELQKLQSASR</sequence>
<evidence type="ECO:0000313" key="1">
    <source>
        <dbReference type="EMBL" id="WHP07100.1"/>
    </source>
</evidence>
<reference evidence="1 2" key="1">
    <citation type="submission" date="2023-05" db="EMBL/GenBank/DDBJ databases">
        <title>The complete genome of Acinetobacter sp. nov KCTC 92772.</title>
        <authorList>
            <person name="Zhou G."/>
        </authorList>
    </citation>
    <scope>NUCLEOTIDE SEQUENCE [LARGE SCALE GENOMIC DNA]</scope>
    <source>
        <strain evidence="1 2">KCTC 92772</strain>
    </source>
</reference>
<protein>
    <submittedName>
        <fullName evidence="1">Uncharacterized protein</fullName>
    </submittedName>
</protein>
<name>A0ABY8S5X5_9GAMM</name>
<organism evidence="1 2">
    <name type="scientific">Acinetobacter corruptisaponis</name>
    <dbReference type="NCBI Taxonomy" id="3045147"/>
    <lineage>
        <taxon>Bacteria</taxon>
        <taxon>Pseudomonadati</taxon>
        <taxon>Pseudomonadota</taxon>
        <taxon>Gammaproteobacteria</taxon>
        <taxon>Moraxellales</taxon>
        <taxon>Moraxellaceae</taxon>
        <taxon>Acinetobacter</taxon>
    </lineage>
</organism>
<proteinExistence type="predicted"/>
<gene>
    <name evidence="1" type="ORF">QLH32_06470</name>
</gene>
<dbReference type="Proteomes" id="UP001229836">
    <property type="component" value="Chromosome"/>
</dbReference>
<dbReference type="RefSeq" id="WP_283268741.1">
    <property type="nucleotide sequence ID" value="NZ_CP125669.1"/>
</dbReference>
<evidence type="ECO:0000313" key="2">
    <source>
        <dbReference type="Proteomes" id="UP001229836"/>
    </source>
</evidence>